<evidence type="ECO:0000259" key="2">
    <source>
        <dbReference type="Pfam" id="PF23622"/>
    </source>
</evidence>
<dbReference type="EMBL" id="CAMGYJ010000004">
    <property type="protein sequence ID" value="CAI0399971.1"/>
    <property type="molecule type" value="Genomic_DNA"/>
</dbReference>
<dbReference type="InterPro" id="IPR032675">
    <property type="entry name" value="LRR_dom_sf"/>
</dbReference>
<dbReference type="CDD" id="cd22160">
    <property type="entry name" value="F-box_AtFBL13-like"/>
    <property type="match status" value="1"/>
</dbReference>
<dbReference type="InterPro" id="IPR055357">
    <property type="entry name" value="LRR_At1g61320_AtMIF1"/>
</dbReference>
<keyword evidence="4" id="KW-1185">Reference proteome</keyword>
<dbReference type="Proteomes" id="UP001154282">
    <property type="component" value="Unassembled WGS sequence"/>
</dbReference>
<protein>
    <recommendedName>
        <fullName evidence="5">F-box domain-containing protein</fullName>
    </recommendedName>
</protein>
<dbReference type="SUPFAM" id="SSF52047">
    <property type="entry name" value="RNI-like"/>
    <property type="match status" value="1"/>
</dbReference>
<gene>
    <name evidence="3" type="ORF">LITE_LOCUS10543</name>
</gene>
<dbReference type="PANTHER" id="PTHR34145:SF68">
    <property type="entry name" value="FBD DOMAIN-CONTAINING PROTEIN"/>
    <property type="match status" value="1"/>
</dbReference>
<organism evidence="3 4">
    <name type="scientific">Linum tenue</name>
    <dbReference type="NCBI Taxonomy" id="586396"/>
    <lineage>
        <taxon>Eukaryota</taxon>
        <taxon>Viridiplantae</taxon>
        <taxon>Streptophyta</taxon>
        <taxon>Embryophyta</taxon>
        <taxon>Tracheophyta</taxon>
        <taxon>Spermatophyta</taxon>
        <taxon>Magnoliopsida</taxon>
        <taxon>eudicotyledons</taxon>
        <taxon>Gunneridae</taxon>
        <taxon>Pentapetalae</taxon>
        <taxon>rosids</taxon>
        <taxon>fabids</taxon>
        <taxon>Malpighiales</taxon>
        <taxon>Linaceae</taxon>
        <taxon>Linum</taxon>
    </lineage>
</organism>
<sequence>MASSADSACSQQKAKKAKIEVEEKDRLNELPGETQRIILSLLPFKDAVKTSILSRSWANLWESAVTKLDFDETNLSTKRRTQFREWIKRFVARQQRNDDASSPIPKQQLKKFRVSFQLANQCCSNGDVDSWVKFALSKRVESLDLSFVSCRYYHHNYVFPCANHIKTPTGLSEIKPLRSLRFSHVDVDDETIQHLISNCPHLEELAVTMSDSLVTLSIPAAAAAAAAALKRLELRDCRLLKSLEIADVPSLTHFTLLGLGYYQPMELRMEKFATLVDLRINIREDDVTFAFISSHAAQLAALAMRVESEGSWFPNVVEFTRLEVLEVETEGGVFSNVIRLIALINACPRLHTLRLSFKRFEQERIILQHPNVDRVSRESIRVVEISGFRGCWTDSHFVQYVLGYFVGLERIVVHCNNKVGYVAKQQAREFKSRVSPAIDFVIM</sequence>
<comment type="caution">
    <text evidence="3">The sequence shown here is derived from an EMBL/GenBank/DDBJ whole genome shotgun (WGS) entry which is preliminary data.</text>
</comment>
<name>A0AAV0IRA6_9ROSI</name>
<dbReference type="InterPro" id="IPR036047">
    <property type="entry name" value="F-box-like_dom_sf"/>
</dbReference>
<dbReference type="Pfam" id="PF23622">
    <property type="entry name" value="LRR_At1g61320_AtMIF1"/>
    <property type="match status" value="1"/>
</dbReference>
<feature type="domain" description="F-box" evidence="1">
    <location>
        <begin position="28"/>
        <end position="63"/>
    </location>
</feature>
<dbReference type="SUPFAM" id="SSF81383">
    <property type="entry name" value="F-box domain"/>
    <property type="match status" value="1"/>
</dbReference>
<dbReference type="Pfam" id="PF00646">
    <property type="entry name" value="F-box"/>
    <property type="match status" value="1"/>
</dbReference>
<dbReference type="InterPro" id="IPR053781">
    <property type="entry name" value="F-box_AtFBL13-like"/>
</dbReference>
<reference evidence="3" key="1">
    <citation type="submission" date="2022-08" db="EMBL/GenBank/DDBJ databases">
        <authorList>
            <person name="Gutierrez-Valencia J."/>
        </authorList>
    </citation>
    <scope>NUCLEOTIDE SEQUENCE</scope>
</reference>
<accession>A0AAV0IRA6</accession>
<dbReference type="Gene3D" id="3.80.10.10">
    <property type="entry name" value="Ribonuclease Inhibitor"/>
    <property type="match status" value="1"/>
</dbReference>
<feature type="domain" description="At1g61320/AtMIF1 LRR" evidence="2">
    <location>
        <begin position="109"/>
        <end position="419"/>
    </location>
</feature>
<dbReference type="AlphaFoldDB" id="A0AAV0IRA6"/>
<evidence type="ECO:0000259" key="1">
    <source>
        <dbReference type="Pfam" id="PF00646"/>
    </source>
</evidence>
<dbReference type="PANTHER" id="PTHR34145">
    <property type="entry name" value="OS02G0105600 PROTEIN"/>
    <property type="match status" value="1"/>
</dbReference>
<dbReference type="InterPro" id="IPR001810">
    <property type="entry name" value="F-box_dom"/>
</dbReference>
<proteinExistence type="predicted"/>
<evidence type="ECO:0000313" key="3">
    <source>
        <dbReference type="EMBL" id="CAI0399971.1"/>
    </source>
</evidence>
<dbReference type="InterPro" id="IPR053772">
    <property type="entry name" value="At1g61320/At1g61330-like"/>
</dbReference>
<evidence type="ECO:0000313" key="4">
    <source>
        <dbReference type="Proteomes" id="UP001154282"/>
    </source>
</evidence>
<evidence type="ECO:0008006" key="5">
    <source>
        <dbReference type="Google" id="ProtNLM"/>
    </source>
</evidence>